<keyword evidence="4" id="KW-1185">Reference proteome</keyword>
<sequence length="75" mass="8209">MDETTKLVHELIDRVRPYLHRDGGDIEIVSVEDGIVYVKMLGACDGCGLIDVTLRQGIETMLLENVPGVIAVITV</sequence>
<evidence type="ECO:0000313" key="3">
    <source>
        <dbReference type="EMBL" id="MCU0105315.1"/>
    </source>
</evidence>
<dbReference type="RefSeq" id="WP_262096616.1">
    <property type="nucleotide sequence ID" value="NZ_JAOEGN010000012.1"/>
</dbReference>
<dbReference type="PANTHER" id="PTHR11178">
    <property type="entry name" value="IRON-SULFUR CLUSTER SCAFFOLD PROTEIN NFU-RELATED"/>
    <property type="match status" value="1"/>
</dbReference>
<dbReference type="InterPro" id="IPR001075">
    <property type="entry name" value="NIF_FeS_clus_asmbl_NifU_C"/>
</dbReference>
<dbReference type="Proteomes" id="UP001209076">
    <property type="component" value="Unassembled WGS sequence"/>
</dbReference>
<evidence type="ECO:0000256" key="1">
    <source>
        <dbReference type="ARBA" id="ARBA00049958"/>
    </source>
</evidence>
<dbReference type="Pfam" id="PF01106">
    <property type="entry name" value="NifU"/>
    <property type="match status" value="1"/>
</dbReference>
<comment type="caution">
    <text evidence="3">The sequence shown here is derived from an EMBL/GenBank/DDBJ whole genome shotgun (WGS) entry which is preliminary data.</text>
</comment>
<feature type="domain" description="NIF system FeS cluster assembly NifU C-terminal" evidence="2">
    <location>
        <begin position="8"/>
        <end position="73"/>
    </location>
</feature>
<organism evidence="3 4">
    <name type="scientific">Paracholeplasma vituli</name>
    <dbReference type="NCBI Taxonomy" id="69473"/>
    <lineage>
        <taxon>Bacteria</taxon>
        <taxon>Bacillati</taxon>
        <taxon>Mycoplasmatota</taxon>
        <taxon>Mollicutes</taxon>
        <taxon>Acholeplasmatales</taxon>
        <taxon>Acholeplasmataceae</taxon>
        <taxon>Paracholeplasma</taxon>
    </lineage>
</organism>
<dbReference type="SUPFAM" id="SSF117916">
    <property type="entry name" value="Fe-S cluster assembly (FSCA) domain-like"/>
    <property type="match status" value="1"/>
</dbReference>
<proteinExistence type="predicted"/>
<dbReference type="InterPro" id="IPR034904">
    <property type="entry name" value="FSCA_dom_sf"/>
</dbReference>
<accession>A0ABT2PWI4</accession>
<evidence type="ECO:0000313" key="4">
    <source>
        <dbReference type="Proteomes" id="UP001209076"/>
    </source>
</evidence>
<comment type="function">
    <text evidence="1">May be involved in the formation or repair of [Fe-S] clusters present in iron-sulfur proteins.</text>
</comment>
<protein>
    <submittedName>
        <fullName evidence="3">NifU family protein</fullName>
    </submittedName>
</protein>
<reference evidence="4" key="1">
    <citation type="submission" date="2023-07" db="EMBL/GenBank/DDBJ databases">
        <title>Novel Mycoplasma species identified in domestic and wild animals.</title>
        <authorList>
            <person name="Volokhov D.V."/>
            <person name="Furtak V.A."/>
            <person name="Zagorodnyaya T.A."/>
        </authorList>
    </citation>
    <scope>NUCLEOTIDE SEQUENCE [LARGE SCALE GENOMIC DNA]</scope>
    <source>
        <strain evidence="4">92-19</strain>
    </source>
</reference>
<dbReference type="Gene3D" id="3.30.300.130">
    <property type="entry name" value="Fe-S cluster assembly (FSCA)"/>
    <property type="match status" value="1"/>
</dbReference>
<evidence type="ECO:0000259" key="2">
    <source>
        <dbReference type="Pfam" id="PF01106"/>
    </source>
</evidence>
<dbReference type="EMBL" id="JAOEGN010000012">
    <property type="protein sequence ID" value="MCU0105315.1"/>
    <property type="molecule type" value="Genomic_DNA"/>
</dbReference>
<gene>
    <name evidence="3" type="ORF">N7603_06550</name>
</gene>
<name>A0ABT2PWI4_9MOLU</name>